<reference evidence="1 2" key="1">
    <citation type="submission" date="2018-03" db="EMBL/GenBank/DDBJ databases">
        <title>Draft Genome Sequences of the Obligatory Marine Myxobacteria Enhygromyxa salina SWB007.</title>
        <authorList>
            <person name="Poehlein A."/>
            <person name="Moghaddam J.A."/>
            <person name="Harms H."/>
            <person name="Alanjari M."/>
            <person name="Koenig G.M."/>
            <person name="Daniel R."/>
            <person name="Schaeberle T.F."/>
        </authorList>
    </citation>
    <scope>NUCLEOTIDE SEQUENCE [LARGE SCALE GENOMIC DNA]</scope>
    <source>
        <strain evidence="1 2">SWB007</strain>
    </source>
</reference>
<dbReference type="Proteomes" id="UP000238823">
    <property type="component" value="Unassembled WGS sequence"/>
</dbReference>
<evidence type="ECO:0000313" key="1">
    <source>
        <dbReference type="EMBL" id="PRQ04996.1"/>
    </source>
</evidence>
<name>A0A2S9YIY9_9BACT</name>
<gene>
    <name evidence="1" type="ORF">ENSA7_49290</name>
</gene>
<proteinExistence type="predicted"/>
<dbReference type="RefSeq" id="WP_106091826.1">
    <property type="nucleotide sequence ID" value="NZ_PVNL01000100.1"/>
</dbReference>
<dbReference type="AlphaFoldDB" id="A0A2S9YIY9"/>
<dbReference type="OrthoDB" id="5503409at2"/>
<sequence length="261" mass="28869">MDHLVPSASTQSLIEHGFAVLPGSYAAAKVARLRGALEQVYLRLHEPPLWSDEPQWLGDDLEVSGTGLVIHKLLKLCPDLHRDMLEDDAVQVLRGALGSDMRLEFAGAVVTNHTRPFFKWHNHVGGIEDEKFRRLGLRPPIETPERVAMIVYLDEMGPETGQLLIHPHRVSGASGPPAPVEQPDWDGRYEVVGPPGTVVMLDQTTWHAALPRTVDHELRFFFGLWFASASAPAAERVDESLLSVDTRDPLLRSLLPGGPRA</sequence>
<accession>A0A2S9YIY9</accession>
<dbReference type="EMBL" id="PVNL01000100">
    <property type="protein sequence ID" value="PRQ04996.1"/>
    <property type="molecule type" value="Genomic_DNA"/>
</dbReference>
<dbReference type="SUPFAM" id="SSF51197">
    <property type="entry name" value="Clavaminate synthase-like"/>
    <property type="match status" value="1"/>
</dbReference>
<evidence type="ECO:0000313" key="2">
    <source>
        <dbReference type="Proteomes" id="UP000238823"/>
    </source>
</evidence>
<protein>
    <recommendedName>
        <fullName evidence="3">Phytanoyl-CoA dioxygenase (PhyH)</fullName>
    </recommendedName>
</protein>
<comment type="caution">
    <text evidence="1">The sequence shown here is derived from an EMBL/GenBank/DDBJ whole genome shotgun (WGS) entry which is preliminary data.</text>
</comment>
<evidence type="ECO:0008006" key="3">
    <source>
        <dbReference type="Google" id="ProtNLM"/>
    </source>
</evidence>
<organism evidence="1 2">
    <name type="scientific">Enhygromyxa salina</name>
    <dbReference type="NCBI Taxonomy" id="215803"/>
    <lineage>
        <taxon>Bacteria</taxon>
        <taxon>Pseudomonadati</taxon>
        <taxon>Myxococcota</taxon>
        <taxon>Polyangia</taxon>
        <taxon>Nannocystales</taxon>
        <taxon>Nannocystaceae</taxon>
        <taxon>Enhygromyxa</taxon>
    </lineage>
</organism>
<dbReference type="Gene3D" id="2.60.120.620">
    <property type="entry name" value="q2cbj1_9rhob like domain"/>
    <property type="match status" value="1"/>
</dbReference>